<dbReference type="AlphaFoldDB" id="A0A1I5QY27"/>
<dbReference type="EMBL" id="FOXM01000003">
    <property type="protein sequence ID" value="SFP51020.1"/>
    <property type="molecule type" value="Genomic_DNA"/>
</dbReference>
<dbReference type="Proteomes" id="UP000243084">
    <property type="component" value="Unassembled WGS sequence"/>
</dbReference>
<evidence type="ECO:0000313" key="2">
    <source>
        <dbReference type="Proteomes" id="UP000243084"/>
    </source>
</evidence>
<protein>
    <submittedName>
        <fullName evidence="1">Uncharacterized protein</fullName>
    </submittedName>
</protein>
<organism evidence="1 2">
    <name type="scientific">Geopseudomonas sagittaria</name>
    <dbReference type="NCBI Taxonomy" id="1135990"/>
    <lineage>
        <taxon>Bacteria</taxon>
        <taxon>Pseudomonadati</taxon>
        <taxon>Pseudomonadota</taxon>
        <taxon>Gammaproteobacteria</taxon>
        <taxon>Pseudomonadales</taxon>
        <taxon>Pseudomonadaceae</taxon>
        <taxon>Geopseudomonas</taxon>
    </lineage>
</organism>
<accession>A0A1I5QY27</accession>
<reference evidence="2" key="1">
    <citation type="submission" date="2016-10" db="EMBL/GenBank/DDBJ databases">
        <authorList>
            <person name="Varghese N."/>
            <person name="Submissions S."/>
        </authorList>
    </citation>
    <scope>NUCLEOTIDE SEQUENCE [LARGE SCALE GENOMIC DNA]</scope>
    <source>
        <strain evidence="2">JCM 18195</strain>
    </source>
</reference>
<sequence length="50" mass="5206">MHSPVKNVLGRFAYTTLPPAPGRDFAGIVVCAPQELLGQAVWGSSGKPLA</sequence>
<evidence type="ECO:0000313" key="1">
    <source>
        <dbReference type="EMBL" id="SFP51020.1"/>
    </source>
</evidence>
<name>A0A1I5QY27_9GAMM</name>
<proteinExistence type="predicted"/>
<keyword evidence="2" id="KW-1185">Reference proteome</keyword>
<gene>
    <name evidence="1" type="ORF">SAMN05216229_10351</name>
</gene>